<sequence>LNTFFTQTLKDLVLHVQHSSPNSSLDRFNISFSIIVQQNVGEKWNNEEKPSDLYGIKIDVLHLLGRDWSPFGLSSAVRSVITTNNM</sequence>
<dbReference type="EMBL" id="HACG01010442">
    <property type="protein sequence ID" value="CEK57307.1"/>
    <property type="molecule type" value="Transcribed_RNA"/>
</dbReference>
<protein>
    <submittedName>
        <fullName evidence="1">Uncharacterized protein</fullName>
    </submittedName>
</protein>
<reference evidence="1" key="1">
    <citation type="submission" date="2014-12" db="EMBL/GenBank/DDBJ databases">
        <title>Insight into the proteome of Arion vulgaris.</title>
        <authorList>
            <person name="Aradska J."/>
            <person name="Bulat T."/>
            <person name="Smidak R."/>
            <person name="Sarate P."/>
            <person name="Gangsoo J."/>
            <person name="Sialana F."/>
            <person name="Bilban M."/>
            <person name="Lubec G."/>
        </authorList>
    </citation>
    <scope>NUCLEOTIDE SEQUENCE</scope>
    <source>
        <tissue evidence="1">Skin</tissue>
    </source>
</reference>
<dbReference type="AlphaFoldDB" id="A0A0B6YM96"/>
<accession>A0A0B6YM96</accession>
<organism evidence="1">
    <name type="scientific">Arion vulgaris</name>
    <dbReference type="NCBI Taxonomy" id="1028688"/>
    <lineage>
        <taxon>Eukaryota</taxon>
        <taxon>Metazoa</taxon>
        <taxon>Spiralia</taxon>
        <taxon>Lophotrochozoa</taxon>
        <taxon>Mollusca</taxon>
        <taxon>Gastropoda</taxon>
        <taxon>Heterobranchia</taxon>
        <taxon>Euthyneura</taxon>
        <taxon>Panpulmonata</taxon>
        <taxon>Eupulmonata</taxon>
        <taxon>Stylommatophora</taxon>
        <taxon>Helicina</taxon>
        <taxon>Arionoidea</taxon>
        <taxon>Arionidae</taxon>
        <taxon>Arion</taxon>
    </lineage>
</organism>
<name>A0A0B6YM96_9EUPU</name>
<proteinExistence type="predicted"/>
<evidence type="ECO:0000313" key="1">
    <source>
        <dbReference type="EMBL" id="CEK57307.1"/>
    </source>
</evidence>
<gene>
    <name evidence="1" type="primary">ORF29832</name>
</gene>
<feature type="non-terminal residue" evidence="1">
    <location>
        <position position="1"/>
    </location>
</feature>